<dbReference type="Proteomes" id="UP000812277">
    <property type="component" value="Unassembled WGS sequence"/>
</dbReference>
<gene>
    <name evidence="1" type="ORF">K0T92_04880</name>
</gene>
<name>A0ABS7D2C2_9BACL</name>
<sequence>MGNLSRLTWQDKYYNGEFTAYDGFCEATQRIVSTSRHTEAGWGIASHSGAGYIEDCSDDWYMNVRHLKK</sequence>
<keyword evidence="2" id="KW-1185">Reference proteome</keyword>
<evidence type="ECO:0000313" key="1">
    <source>
        <dbReference type="EMBL" id="MBW7474067.1"/>
    </source>
</evidence>
<reference evidence="1 2" key="1">
    <citation type="submission" date="2021-07" db="EMBL/GenBank/DDBJ databases">
        <title>Paenibacillus radiodurans sp. nov., isolated from the southeastern edge of Tengger Desert.</title>
        <authorList>
            <person name="Zhang G."/>
        </authorList>
    </citation>
    <scope>NUCLEOTIDE SEQUENCE [LARGE SCALE GENOMIC DNA]</scope>
    <source>
        <strain evidence="1 2">DT7-4</strain>
    </source>
</reference>
<protein>
    <submittedName>
        <fullName evidence="1">Uncharacterized protein</fullName>
    </submittedName>
</protein>
<comment type="caution">
    <text evidence="1">The sequence shown here is derived from an EMBL/GenBank/DDBJ whole genome shotgun (WGS) entry which is preliminary data.</text>
</comment>
<organism evidence="1 2">
    <name type="scientific">Paenibacillus oenotherae</name>
    <dbReference type="NCBI Taxonomy" id="1435645"/>
    <lineage>
        <taxon>Bacteria</taxon>
        <taxon>Bacillati</taxon>
        <taxon>Bacillota</taxon>
        <taxon>Bacilli</taxon>
        <taxon>Bacillales</taxon>
        <taxon>Paenibacillaceae</taxon>
        <taxon>Paenibacillus</taxon>
    </lineage>
</organism>
<dbReference type="EMBL" id="JAHZIJ010000002">
    <property type="protein sequence ID" value="MBW7474067.1"/>
    <property type="molecule type" value="Genomic_DNA"/>
</dbReference>
<evidence type="ECO:0000313" key="2">
    <source>
        <dbReference type="Proteomes" id="UP000812277"/>
    </source>
</evidence>
<dbReference type="RefSeq" id="WP_219871316.1">
    <property type="nucleotide sequence ID" value="NZ_JAHZIJ010000002.1"/>
</dbReference>
<accession>A0ABS7D2C2</accession>
<proteinExistence type="predicted"/>